<accession>A0A5B0DWM8</accession>
<gene>
    <name evidence="1" type="ORF">FPY71_06965</name>
</gene>
<dbReference type="OrthoDB" id="9816424at2"/>
<dbReference type="Pfam" id="PF14307">
    <property type="entry name" value="Glyco_tran_WbsX"/>
    <property type="match status" value="1"/>
</dbReference>
<dbReference type="Proteomes" id="UP000324738">
    <property type="component" value="Unassembled WGS sequence"/>
</dbReference>
<proteinExistence type="predicted"/>
<reference evidence="1 2" key="1">
    <citation type="submission" date="2019-08" db="EMBL/GenBank/DDBJ databases">
        <title>Aureimonas fodiniaquatilis sp. nov., isolated from a coal mine wastewater.</title>
        <authorList>
            <person name="Kim W."/>
        </authorList>
    </citation>
    <scope>NUCLEOTIDE SEQUENCE [LARGE SCALE GENOMIC DNA]</scope>
    <source>
        <strain evidence="1 2">CAU 1482</strain>
    </source>
</reference>
<dbReference type="Pfam" id="PF05045">
    <property type="entry name" value="RgpF"/>
    <property type="match status" value="1"/>
</dbReference>
<dbReference type="SUPFAM" id="SSF53756">
    <property type="entry name" value="UDP-Glycosyltransferase/glycogen phosphorylase"/>
    <property type="match status" value="1"/>
</dbReference>
<dbReference type="InterPro" id="IPR032719">
    <property type="entry name" value="WbsX"/>
</dbReference>
<dbReference type="Gene3D" id="3.40.50.150">
    <property type="entry name" value="Vaccinia Virus protein VP39"/>
    <property type="match status" value="1"/>
</dbReference>
<dbReference type="PANTHER" id="PTHR41244:SF1">
    <property type="entry name" value="GLYCOSYLTRANSFERASE"/>
    <property type="match status" value="1"/>
</dbReference>
<dbReference type="CDD" id="cd11579">
    <property type="entry name" value="Glyco_tran_WbsX"/>
    <property type="match status" value="1"/>
</dbReference>
<evidence type="ECO:0008006" key="3">
    <source>
        <dbReference type="Google" id="ProtNLM"/>
    </source>
</evidence>
<organism evidence="1 2">
    <name type="scientific">Aureimonas fodinaquatilis</name>
    <dbReference type="NCBI Taxonomy" id="2565783"/>
    <lineage>
        <taxon>Bacteria</taxon>
        <taxon>Pseudomonadati</taxon>
        <taxon>Pseudomonadota</taxon>
        <taxon>Alphaproteobacteria</taxon>
        <taxon>Hyphomicrobiales</taxon>
        <taxon>Aurantimonadaceae</taxon>
        <taxon>Aureimonas</taxon>
    </lineage>
</organism>
<dbReference type="InterPro" id="IPR029063">
    <property type="entry name" value="SAM-dependent_MTases_sf"/>
</dbReference>
<dbReference type="EMBL" id="VTWH01000002">
    <property type="protein sequence ID" value="KAA0970265.1"/>
    <property type="molecule type" value="Genomic_DNA"/>
</dbReference>
<dbReference type="Gene3D" id="3.40.50.2000">
    <property type="entry name" value="Glycogen Phosphorylase B"/>
    <property type="match status" value="2"/>
</dbReference>
<dbReference type="InterPro" id="IPR007739">
    <property type="entry name" value="RgpF"/>
</dbReference>
<evidence type="ECO:0000313" key="1">
    <source>
        <dbReference type="EMBL" id="KAA0970265.1"/>
    </source>
</evidence>
<evidence type="ECO:0000313" key="2">
    <source>
        <dbReference type="Proteomes" id="UP000324738"/>
    </source>
</evidence>
<dbReference type="Pfam" id="PF13578">
    <property type="entry name" value="Methyltransf_24"/>
    <property type="match status" value="1"/>
</dbReference>
<protein>
    <recommendedName>
        <fullName evidence="3">Glycosyltransferase</fullName>
    </recommendedName>
</protein>
<name>A0A5B0DWM8_9HYPH</name>
<sequence>MFYLPSPAISLSKFNIGASVKKPLIPEQLSENDSTLLGRIIQDLRIGDEYFWYPERLVPYEHWVGHIPFAYWLVKVLQPRRLVELGTHRGNSYCAMCQAVSALQLDTVATAVDTWHGDVHMQVEEGLFEELSTYHDPRYGAFSTLLRAMFDEARACFSDSSIDLLHIDGTHTYDAVRKDFETWRSTLTDRGVVLFHDIEARQNNFGVWKLWEELSRDHPSFSFKHSFGLGVLGVGNNLPPELVTLFEMAKTPQLEALVRRLFSSRGSALVHSLKEQQGRLQIRHLEKIAGPEVLGHMAETARLREAALTRKLHRAEHAEGLLMQTLRQTEQNLAEQIVLREQETSVRQQTEAQLQDIVSSTMWRATGPLRNVSHNFPRARRLSRKAAKAAWWTVSGQLPQRLAARKAFVEAVSTEVARPSAVVPQYIFADANTVLQPAATGSVAVHLHVSSREAVADVAFRLSRIAAPFDVYVSVVERLNQPDFIEFVRTALPQAGKFTVRAVPDSAPEIAPLTVEFGTELTAYDVIGHFHAGAQADQQIDTVLRELALDSLLGSAGDVPAYASKVLHLVSPEVKLVVPQHHPELDAASHGDDKGSAWVRTILSRKDGNAQFDTPPVNLPAGVMFWARADALKDFLALPLTYKDFDAQPHADDGNVAHMLERLAVSLLADARGDIVQLHHAQYDVPADFAEEQEDYSTSIVHNDVKILAYYLPQFHPNPKNDEWHGKGFTEWTKVRAANPLFKGHYQQRVPHADLGYYHIEDDRILRQQADLMKKAGVHGLIFYHYWFSGELILEEPVKDLLANKDINMPFCFCWANENWTRRWDGSEREVLLGQNYSADDARAFIQYLIPFFQDERYITVDGRPMLHVYRPSSMVNPEEYIAIWAQECEKAGLKAPYLVATLAAGASSPEQFGMDAGADRVLYDWTNGAVKDITAAVHSYGDIAGRVFSYDEIAAHYEKEIPAGAFTRFPSIVPDWDNTARYGYRAHVLHGSTPERFQSWLEALVYRANVTLPEDRRFICVNAWNEWAEGAHLEPDVRSGYAYLNSVGRVLSDIPYHAVQGTRARADDAVMFVTHSWGGGTTGHVADLARVMRRKHIPTLMLVADTTNRSNIAVDMVDDSGSTRIASISTQSDPSVLSRLFDRYSVKLVHIHHTIDMPSNTADWLQLACLGAGVPYDVTLHDYFSVCPRIFLVNRYGDYCREPAENVCNACIAPDRPFGATSISDWRSKSYRLLRHARQRFVPDIDVANRMNRYFPDLKFTVRPHPEKKRDNAAIERLQKRASRPAGEKRIQNILLLGHLNVHKGEDVIFDCAQLASGMNLPLRFSILGDVIRVQDFKTLANVNILGRYDNNHVTEKIIESGADIIFLSSICPETYSYALSEALTAGLYPVAFDIGAIASRIKSLEWGTVLPIQLQQDPEGLAKALIAIRPTPPSQKVFDFLKGHDYQDVMNEYYDFDLAEAAVSN</sequence>
<dbReference type="SUPFAM" id="SSF53335">
    <property type="entry name" value="S-adenosyl-L-methionine-dependent methyltransferases"/>
    <property type="match status" value="1"/>
</dbReference>
<dbReference type="PANTHER" id="PTHR41244">
    <property type="entry name" value="RHAMNAN SYNTHESIS F"/>
    <property type="match status" value="1"/>
</dbReference>
<dbReference type="Gene3D" id="3.20.20.80">
    <property type="entry name" value="Glycosidases"/>
    <property type="match status" value="1"/>
</dbReference>
<keyword evidence="2" id="KW-1185">Reference proteome</keyword>
<comment type="caution">
    <text evidence="1">The sequence shown here is derived from an EMBL/GenBank/DDBJ whole genome shotgun (WGS) entry which is preliminary data.</text>
</comment>